<evidence type="ECO:0000313" key="3">
    <source>
        <dbReference type="Proteomes" id="UP001362999"/>
    </source>
</evidence>
<dbReference type="EMBL" id="JAWWNJ010000056">
    <property type="protein sequence ID" value="KAK7014632.1"/>
    <property type="molecule type" value="Genomic_DNA"/>
</dbReference>
<dbReference type="InterPro" id="IPR011009">
    <property type="entry name" value="Kinase-like_dom_sf"/>
</dbReference>
<dbReference type="SUPFAM" id="SSF56112">
    <property type="entry name" value="Protein kinase-like (PK-like)"/>
    <property type="match status" value="1"/>
</dbReference>
<evidence type="ECO:0008006" key="4">
    <source>
        <dbReference type="Google" id="ProtNLM"/>
    </source>
</evidence>
<accession>A0AAW0AN30</accession>
<dbReference type="AlphaFoldDB" id="A0AAW0AN30"/>
<proteinExistence type="predicted"/>
<keyword evidence="3" id="KW-1185">Reference proteome</keyword>
<comment type="caution">
    <text evidence="2">The sequence shown here is derived from an EMBL/GenBank/DDBJ whole genome shotgun (WGS) entry which is preliminary data.</text>
</comment>
<dbReference type="Proteomes" id="UP001362999">
    <property type="component" value="Unassembled WGS sequence"/>
</dbReference>
<feature type="region of interest" description="Disordered" evidence="1">
    <location>
        <begin position="131"/>
        <end position="171"/>
    </location>
</feature>
<sequence length="484" mass="54249">MALMQEDIDRGINNVELEVLLEALFPKFPTVLEKAKNVQREMGGFIANDLTIYAALKKAGMRKTSPDCIIVKVKTFVEHLQDTEVSEDESFDTLRLTAANKPKGTPLAWSNVLASLEFKYGRKIGNFNLGEPAINSRSPAGGSKRGSEGPSPDAPPQKRSKTDSTSTSREKVKELLNLTLSPEQQGGFYALERLRCGPFISHTITLLLQDRSLSLQFYDAQGRIASKSIDFIHRFDLLIALVSVLDEFDDQAWGHITLPSELASRTLDTNSEWVDRPFAIRGRRTFACPILKSPEEFFKSSWSEDRRTDKEYKIVAEARERAGKYLPADIIGFVTNHLPSCIIAGTMELTSTKCIPLWMVSKRLSPFRYQDYLDDPEMLWRLIWKAIRCHNLLWRIGVAHGDISLTNLMVAKQIVPHGGTVAAEQDADSDPWIVLSDYDLSALMEAGGESPAAGVRKNRNPPFHLYGSAHPTAWNYPAQIWARP</sequence>
<evidence type="ECO:0000313" key="2">
    <source>
        <dbReference type="EMBL" id="KAK7014632.1"/>
    </source>
</evidence>
<reference evidence="2 3" key="1">
    <citation type="journal article" date="2024" name="J Genomics">
        <title>Draft genome sequencing and assembly of Favolaschia claudopus CIRM-BRFM 2984 isolated from oak limbs.</title>
        <authorList>
            <person name="Navarro D."/>
            <person name="Drula E."/>
            <person name="Chaduli D."/>
            <person name="Cazenave R."/>
            <person name="Ahrendt S."/>
            <person name="Wang J."/>
            <person name="Lipzen A."/>
            <person name="Daum C."/>
            <person name="Barry K."/>
            <person name="Grigoriev I.V."/>
            <person name="Favel A."/>
            <person name="Rosso M.N."/>
            <person name="Martin F."/>
        </authorList>
    </citation>
    <scope>NUCLEOTIDE SEQUENCE [LARGE SCALE GENOMIC DNA]</scope>
    <source>
        <strain evidence="2 3">CIRM-BRFM 2984</strain>
    </source>
</reference>
<evidence type="ECO:0000256" key="1">
    <source>
        <dbReference type="SAM" id="MobiDB-lite"/>
    </source>
</evidence>
<organism evidence="2 3">
    <name type="scientific">Favolaschia claudopus</name>
    <dbReference type="NCBI Taxonomy" id="2862362"/>
    <lineage>
        <taxon>Eukaryota</taxon>
        <taxon>Fungi</taxon>
        <taxon>Dikarya</taxon>
        <taxon>Basidiomycota</taxon>
        <taxon>Agaricomycotina</taxon>
        <taxon>Agaricomycetes</taxon>
        <taxon>Agaricomycetidae</taxon>
        <taxon>Agaricales</taxon>
        <taxon>Marasmiineae</taxon>
        <taxon>Mycenaceae</taxon>
        <taxon>Favolaschia</taxon>
    </lineage>
</organism>
<protein>
    <recommendedName>
        <fullName evidence="4">Fungal-type protein kinase domain-containing protein</fullName>
    </recommendedName>
</protein>
<name>A0AAW0AN30_9AGAR</name>
<gene>
    <name evidence="2" type="ORF">R3P38DRAFT_2787464</name>
</gene>